<keyword evidence="9" id="KW-1185">Reference proteome</keyword>
<feature type="transmembrane region" description="Helical" evidence="7">
    <location>
        <begin position="128"/>
        <end position="161"/>
    </location>
</feature>
<dbReference type="HAMAP" id="MF_00902">
    <property type="entry name" value="TatC"/>
    <property type="match status" value="1"/>
</dbReference>
<keyword evidence="4 7" id="KW-1133">Transmembrane helix</keyword>
<comment type="function">
    <text evidence="7">Part of the twin-arginine translocation (Tat) system that transports large folded proteins containing a characteristic twin-arginine motif in their signal peptide across membranes. Together with TatB, TatC is part of a receptor directly interacting with Tat signal peptides.</text>
</comment>
<evidence type="ECO:0000256" key="5">
    <source>
        <dbReference type="ARBA" id="ARBA00023010"/>
    </source>
</evidence>
<keyword evidence="6 7" id="KW-0472">Membrane</keyword>
<dbReference type="NCBIfam" id="TIGR00945">
    <property type="entry name" value="tatC"/>
    <property type="match status" value="1"/>
</dbReference>
<feature type="transmembrane region" description="Helical" evidence="7">
    <location>
        <begin position="214"/>
        <end position="230"/>
    </location>
</feature>
<evidence type="ECO:0000313" key="9">
    <source>
        <dbReference type="Proteomes" id="UP000290624"/>
    </source>
</evidence>
<name>A0A4Q2EIA7_9ACTN</name>
<dbReference type="InterPro" id="IPR002033">
    <property type="entry name" value="TatC"/>
</dbReference>
<evidence type="ECO:0000313" key="8">
    <source>
        <dbReference type="EMBL" id="RXW33327.1"/>
    </source>
</evidence>
<comment type="subunit">
    <text evidence="7">The Tat system comprises two distinct complexes: a TatABC complex, containing multiple copies of TatA, TatB and TatC subunits, and a separate TatA complex, containing only TatA subunits. Substrates initially bind to the TatABC complex, which probably triggers association of the separate TatA complex to form the active translocon.</text>
</comment>
<dbReference type="PANTHER" id="PTHR30371">
    <property type="entry name" value="SEC-INDEPENDENT PROTEIN TRANSLOCASE PROTEIN TATC"/>
    <property type="match status" value="1"/>
</dbReference>
<evidence type="ECO:0000256" key="7">
    <source>
        <dbReference type="HAMAP-Rule" id="MF_00902"/>
    </source>
</evidence>
<comment type="caution">
    <text evidence="8">The sequence shown here is derived from an EMBL/GenBank/DDBJ whole genome shotgun (WGS) entry which is preliminary data.</text>
</comment>
<dbReference type="RefSeq" id="WP_129457291.1">
    <property type="nucleotide sequence ID" value="NZ_PPCV01000001.1"/>
</dbReference>
<protein>
    <recommendedName>
        <fullName evidence="7">Sec-independent protein translocase protein TatC</fullName>
    </recommendedName>
</protein>
<comment type="similarity">
    <text evidence="7">Belongs to the TatC family.</text>
</comment>
<keyword evidence="7" id="KW-0813">Transport</keyword>
<evidence type="ECO:0000256" key="2">
    <source>
        <dbReference type="ARBA" id="ARBA00022692"/>
    </source>
</evidence>
<dbReference type="Proteomes" id="UP000290624">
    <property type="component" value="Unassembled WGS sequence"/>
</dbReference>
<dbReference type="OrthoDB" id="9777044at2"/>
<dbReference type="AlphaFoldDB" id="A0A4Q2EIA7"/>
<reference evidence="8 9" key="1">
    <citation type="submission" date="2018-01" db="EMBL/GenBank/DDBJ databases">
        <title>Lactibacter flavus gen. nov., sp. nov., a novel bacterium of the family Propionibacteriaceae isolated from raw milk and dairy products.</title>
        <authorList>
            <person name="Wenning M."/>
            <person name="Breitenwieser F."/>
            <person name="Huptas C."/>
            <person name="von Neubeck M."/>
            <person name="Busse H.-J."/>
            <person name="Scherer S."/>
        </authorList>
    </citation>
    <scope>NUCLEOTIDE SEQUENCE [LARGE SCALE GENOMIC DNA]</scope>
    <source>
        <strain evidence="8 9">VG341</strain>
    </source>
</reference>
<dbReference type="GO" id="GO:0065002">
    <property type="term" value="P:intracellular protein transmembrane transport"/>
    <property type="evidence" value="ECO:0007669"/>
    <property type="project" value="TreeGrafter"/>
</dbReference>
<feature type="transmembrane region" description="Helical" evidence="7">
    <location>
        <begin position="29"/>
        <end position="51"/>
    </location>
</feature>
<organism evidence="8 9">
    <name type="scientific">Propioniciclava flava</name>
    <dbReference type="NCBI Taxonomy" id="2072026"/>
    <lineage>
        <taxon>Bacteria</taxon>
        <taxon>Bacillati</taxon>
        <taxon>Actinomycetota</taxon>
        <taxon>Actinomycetes</taxon>
        <taxon>Propionibacteriales</taxon>
        <taxon>Propionibacteriaceae</taxon>
        <taxon>Propioniciclava</taxon>
    </lineage>
</organism>
<evidence type="ECO:0000256" key="3">
    <source>
        <dbReference type="ARBA" id="ARBA00022927"/>
    </source>
</evidence>
<dbReference type="PRINTS" id="PR01840">
    <property type="entry name" value="TATCFAMILY"/>
</dbReference>
<evidence type="ECO:0000256" key="1">
    <source>
        <dbReference type="ARBA" id="ARBA00004141"/>
    </source>
</evidence>
<dbReference type="Pfam" id="PF00902">
    <property type="entry name" value="TatC"/>
    <property type="match status" value="1"/>
</dbReference>
<sequence>MARLSLGWLKPPKATPDGVMSLADHLRELRYRIIVCALVITVGLIVCWIFYLPLYTFLLQPYEQARLAINESHPRLEVQAALSGVVAPLMLQLMVSAVGGLVLTSPIWLYQVWAYLAPALLAKEKKFALLFLGASVPLFLAGVVLGYFILPQAVIVMLGFMPDTIQALNLVYIDDFLKLMMQLMLVFGIGFLLPVILVTLNLMGVLSAKALASARPYALFGCAVFGAAATPGGDPFSMLALALPMMLLYVIAEAICRGNDKRRAKRLGSDLVTA</sequence>
<keyword evidence="2 7" id="KW-0812">Transmembrane</keyword>
<dbReference type="PANTHER" id="PTHR30371:SF0">
    <property type="entry name" value="SEC-INDEPENDENT PROTEIN TRANSLOCASE PROTEIN TATC, CHLOROPLASTIC-RELATED"/>
    <property type="match status" value="1"/>
</dbReference>
<dbReference type="GO" id="GO:0009977">
    <property type="term" value="F:proton motive force dependent protein transmembrane transporter activity"/>
    <property type="evidence" value="ECO:0007669"/>
    <property type="project" value="TreeGrafter"/>
</dbReference>
<accession>A0A4Q2EIA7</accession>
<evidence type="ECO:0000256" key="6">
    <source>
        <dbReference type="ARBA" id="ARBA00023136"/>
    </source>
</evidence>
<keyword evidence="5 7" id="KW-0811">Translocation</keyword>
<dbReference type="GO" id="GO:0043953">
    <property type="term" value="P:protein transport by the Tat complex"/>
    <property type="evidence" value="ECO:0007669"/>
    <property type="project" value="UniProtKB-UniRule"/>
</dbReference>
<feature type="transmembrane region" description="Helical" evidence="7">
    <location>
        <begin position="93"/>
        <end position="116"/>
    </location>
</feature>
<feature type="transmembrane region" description="Helical" evidence="7">
    <location>
        <begin position="236"/>
        <end position="256"/>
    </location>
</feature>
<keyword evidence="3 7" id="KW-0653">Protein transport</keyword>
<feature type="transmembrane region" description="Helical" evidence="7">
    <location>
        <begin position="181"/>
        <end position="202"/>
    </location>
</feature>
<dbReference type="EMBL" id="PPCV01000001">
    <property type="protein sequence ID" value="RXW33327.1"/>
    <property type="molecule type" value="Genomic_DNA"/>
</dbReference>
<proteinExistence type="inferred from homology"/>
<dbReference type="GO" id="GO:0033281">
    <property type="term" value="C:TAT protein transport complex"/>
    <property type="evidence" value="ECO:0007669"/>
    <property type="project" value="UniProtKB-UniRule"/>
</dbReference>
<gene>
    <name evidence="7 8" type="primary">tatC</name>
    <name evidence="8" type="ORF">C1706_00725</name>
</gene>
<comment type="subcellular location">
    <subcellularLocation>
        <location evidence="7">Cell membrane</location>
        <topology evidence="7">Multi-pass membrane protein</topology>
    </subcellularLocation>
    <subcellularLocation>
        <location evidence="1">Membrane</location>
        <topology evidence="1">Multi-pass membrane protein</topology>
    </subcellularLocation>
</comment>
<evidence type="ECO:0000256" key="4">
    <source>
        <dbReference type="ARBA" id="ARBA00022989"/>
    </source>
</evidence>
<keyword evidence="7" id="KW-1003">Cell membrane</keyword>